<dbReference type="InterPro" id="IPR025857">
    <property type="entry name" value="MacB_PCD"/>
</dbReference>
<dbReference type="EMBL" id="JAGGKC010000012">
    <property type="protein sequence ID" value="MBP1919235.1"/>
    <property type="molecule type" value="Genomic_DNA"/>
</dbReference>
<dbReference type="PANTHER" id="PTHR30572:SF4">
    <property type="entry name" value="ABC TRANSPORTER PERMEASE YTRF"/>
    <property type="match status" value="1"/>
</dbReference>
<evidence type="ECO:0000256" key="1">
    <source>
        <dbReference type="ARBA" id="ARBA00004651"/>
    </source>
</evidence>
<feature type="transmembrane region" description="Helical" evidence="7">
    <location>
        <begin position="21"/>
        <end position="42"/>
    </location>
</feature>
<feature type="transmembrane region" description="Helical" evidence="7">
    <location>
        <begin position="326"/>
        <end position="355"/>
    </location>
</feature>
<proteinExistence type="inferred from homology"/>
<dbReference type="Pfam" id="PF12704">
    <property type="entry name" value="MacB_PCD"/>
    <property type="match status" value="1"/>
</dbReference>
<evidence type="ECO:0000256" key="3">
    <source>
        <dbReference type="ARBA" id="ARBA00022692"/>
    </source>
</evidence>
<organism evidence="10 11">
    <name type="scientific">Youngiibacter multivorans</name>
    <dbReference type="NCBI Taxonomy" id="937251"/>
    <lineage>
        <taxon>Bacteria</taxon>
        <taxon>Bacillati</taxon>
        <taxon>Bacillota</taxon>
        <taxon>Clostridia</taxon>
        <taxon>Eubacteriales</taxon>
        <taxon>Clostridiaceae</taxon>
        <taxon>Youngiibacter</taxon>
    </lineage>
</organism>
<dbReference type="Proteomes" id="UP001519271">
    <property type="component" value="Unassembled WGS sequence"/>
</dbReference>
<evidence type="ECO:0000313" key="11">
    <source>
        <dbReference type="Proteomes" id="UP001519271"/>
    </source>
</evidence>
<evidence type="ECO:0000256" key="4">
    <source>
        <dbReference type="ARBA" id="ARBA00022989"/>
    </source>
</evidence>
<keyword evidence="2" id="KW-1003">Cell membrane</keyword>
<sequence>MRLGESFKIAVYSIISNKMRSFLTMLGIIIGIASVIAILSLGEGGRQYIISTFESIGSTTIDVRVSGEDVTSSDYFTLADIEYVKERVANIKYATPTEQRRGSISLGTTTKTTVISAGSQDLGRIQDLKFTEGRFFTEGEYEDSRAVVVIDENGAINLFGRVSDIVGEHIVLGAGSAKKSVTVVGVTESVNPLAGSSNFGDNIPAFAFVPYGLLTNMGVGDGIINSFYVSSTAKENTEEVAREVVSILNARKNAQDRDIYQANSFLRTLDQVDNIIGLFTSFISAVAAISLLVGGIGVMNIMLVSVTERTREIGIRKAIGATTTNILVQFLTESVILALIGGIMGMVVGISGALIGGDQIGVTPVLSVGQIIGVILFSSAIGIFFGIYPARKAALMDPIDALRYE</sequence>
<comment type="subcellular location">
    <subcellularLocation>
        <location evidence="1">Cell membrane</location>
        <topology evidence="1">Multi-pass membrane protein</topology>
    </subcellularLocation>
</comment>
<name>A0ABS4G4H5_9CLOT</name>
<gene>
    <name evidence="10" type="ORF">J2Z34_001723</name>
</gene>
<feature type="transmembrane region" description="Helical" evidence="7">
    <location>
        <begin position="275"/>
        <end position="305"/>
    </location>
</feature>
<feature type="transmembrane region" description="Helical" evidence="7">
    <location>
        <begin position="367"/>
        <end position="388"/>
    </location>
</feature>
<keyword evidence="11" id="KW-1185">Reference proteome</keyword>
<evidence type="ECO:0000259" key="8">
    <source>
        <dbReference type="Pfam" id="PF02687"/>
    </source>
</evidence>
<keyword evidence="4 7" id="KW-1133">Transmembrane helix</keyword>
<feature type="domain" description="ABC3 transporter permease C-terminal" evidence="8">
    <location>
        <begin position="285"/>
        <end position="396"/>
    </location>
</feature>
<reference evidence="10 11" key="1">
    <citation type="submission" date="2021-03" db="EMBL/GenBank/DDBJ databases">
        <title>Genomic Encyclopedia of Type Strains, Phase IV (KMG-IV): sequencing the most valuable type-strain genomes for metagenomic binning, comparative biology and taxonomic classification.</title>
        <authorList>
            <person name="Goeker M."/>
        </authorList>
    </citation>
    <scope>NUCLEOTIDE SEQUENCE [LARGE SCALE GENOMIC DNA]</scope>
    <source>
        <strain evidence="10 11">DSM 6139</strain>
    </source>
</reference>
<dbReference type="RefSeq" id="WP_209459442.1">
    <property type="nucleotide sequence ID" value="NZ_JAGGKC010000012.1"/>
</dbReference>
<evidence type="ECO:0000259" key="9">
    <source>
        <dbReference type="Pfam" id="PF12704"/>
    </source>
</evidence>
<dbReference type="PANTHER" id="PTHR30572">
    <property type="entry name" value="MEMBRANE COMPONENT OF TRANSPORTER-RELATED"/>
    <property type="match status" value="1"/>
</dbReference>
<dbReference type="InterPro" id="IPR003838">
    <property type="entry name" value="ABC3_permease_C"/>
</dbReference>
<accession>A0ABS4G4H5</accession>
<keyword evidence="5 7" id="KW-0472">Membrane</keyword>
<dbReference type="InterPro" id="IPR050250">
    <property type="entry name" value="Macrolide_Exporter_MacB"/>
</dbReference>
<evidence type="ECO:0000256" key="2">
    <source>
        <dbReference type="ARBA" id="ARBA00022475"/>
    </source>
</evidence>
<evidence type="ECO:0000256" key="7">
    <source>
        <dbReference type="SAM" id="Phobius"/>
    </source>
</evidence>
<feature type="domain" description="MacB-like periplasmic core" evidence="9">
    <location>
        <begin position="21"/>
        <end position="245"/>
    </location>
</feature>
<evidence type="ECO:0000256" key="5">
    <source>
        <dbReference type="ARBA" id="ARBA00023136"/>
    </source>
</evidence>
<evidence type="ECO:0000313" key="10">
    <source>
        <dbReference type="EMBL" id="MBP1919235.1"/>
    </source>
</evidence>
<comment type="similarity">
    <text evidence="6">Belongs to the ABC-4 integral membrane protein family.</text>
</comment>
<keyword evidence="3 7" id="KW-0812">Transmembrane</keyword>
<comment type="caution">
    <text evidence="10">The sequence shown here is derived from an EMBL/GenBank/DDBJ whole genome shotgun (WGS) entry which is preliminary data.</text>
</comment>
<dbReference type="Pfam" id="PF02687">
    <property type="entry name" value="FtsX"/>
    <property type="match status" value="1"/>
</dbReference>
<protein>
    <submittedName>
        <fullName evidence="10">ABC transport system permease protein</fullName>
    </submittedName>
</protein>
<evidence type="ECO:0000256" key="6">
    <source>
        <dbReference type="ARBA" id="ARBA00038076"/>
    </source>
</evidence>